<organism evidence="1 2">
    <name type="scientific">Xenoophorus captivus</name>
    <dbReference type="NCBI Taxonomy" id="1517983"/>
    <lineage>
        <taxon>Eukaryota</taxon>
        <taxon>Metazoa</taxon>
        <taxon>Chordata</taxon>
        <taxon>Craniata</taxon>
        <taxon>Vertebrata</taxon>
        <taxon>Euteleostomi</taxon>
        <taxon>Actinopterygii</taxon>
        <taxon>Neopterygii</taxon>
        <taxon>Teleostei</taxon>
        <taxon>Neoteleostei</taxon>
        <taxon>Acanthomorphata</taxon>
        <taxon>Ovalentaria</taxon>
        <taxon>Atherinomorphae</taxon>
        <taxon>Cyprinodontiformes</taxon>
        <taxon>Goodeidae</taxon>
        <taxon>Xenoophorus</taxon>
    </lineage>
</organism>
<comment type="caution">
    <text evidence="1">The sequence shown here is derived from an EMBL/GenBank/DDBJ whole genome shotgun (WGS) entry which is preliminary data.</text>
</comment>
<gene>
    <name evidence="1" type="ORF">XENOCAPTIV_028545</name>
</gene>
<evidence type="ECO:0000313" key="1">
    <source>
        <dbReference type="EMBL" id="MEQ2205191.1"/>
    </source>
</evidence>
<sequence length="117" mass="13313">LVLCALSSSRLARRCKTPVKTGAFGGRRLCRRFSAMEDRCSPENERMEAWLDDHLEFTLSYFVKKASRCSRLQSVIPQLSIISFHHPVHNQPPSAASSTVIINFYCCQELFIFIADC</sequence>
<accession>A0ABV0RBY0</accession>
<name>A0ABV0RBY0_9TELE</name>
<dbReference type="Proteomes" id="UP001434883">
    <property type="component" value="Unassembled WGS sequence"/>
</dbReference>
<protein>
    <submittedName>
        <fullName evidence="1">Uncharacterized protein</fullName>
    </submittedName>
</protein>
<reference evidence="1 2" key="1">
    <citation type="submission" date="2021-06" db="EMBL/GenBank/DDBJ databases">
        <authorList>
            <person name="Palmer J.M."/>
        </authorList>
    </citation>
    <scope>NUCLEOTIDE SEQUENCE [LARGE SCALE GENOMIC DNA]</scope>
    <source>
        <strain evidence="1 2">XC_2019</strain>
        <tissue evidence="1">Muscle</tissue>
    </source>
</reference>
<proteinExistence type="predicted"/>
<dbReference type="EMBL" id="JAHRIN010041456">
    <property type="protein sequence ID" value="MEQ2205191.1"/>
    <property type="molecule type" value="Genomic_DNA"/>
</dbReference>
<feature type="non-terminal residue" evidence="1">
    <location>
        <position position="1"/>
    </location>
</feature>
<evidence type="ECO:0000313" key="2">
    <source>
        <dbReference type="Proteomes" id="UP001434883"/>
    </source>
</evidence>
<keyword evidence="2" id="KW-1185">Reference proteome</keyword>